<comment type="function">
    <text evidence="1">Accessory subunit of the mitochondrial membrane respiratory chain NADH dehydrogenase (Complex I), that is believed not to be involved in catalysis. Complex I functions in the transfer of electrons from NADH to the respiratory chain. The immediate electron acceptor for the enzyme is believed to be ubiquinone.</text>
</comment>
<reference evidence="19" key="1">
    <citation type="submission" date="2025-08" db="UniProtKB">
        <authorList>
            <consortium name="RefSeq"/>
        </authorList>
    </citation>
    <scope>IDENTIFICATION</scope>
</reference>
<protein>
    <recommendedName>
        <fullName evidence="5">NADH dehydrogenase [ubiquinone] 1 beta subcomplex subunit 4</fullName>
    </recommendedName>
    <alternativeName>
        <fullName evidence="14">Complex I-B15</fullName>
    </alternativeName>
    <alternativeName>
        <fullName evidence="15">NADH-ubiquinone oxidoreductase B15 subunit</fullName>
    </alternativeName>
</protein>
<feature type="region of interest" description="Disordered" evidence="16">
    <location>
        <begin position="1"/>
        <end position="36"/>
    </location>
</feature>
<evidence type="ECO:0000256" key="10">
    <source>
        <dbReference type="ARBA" id="ARBA00022982"/>
    </source>
</evidence>
<evidence type="ECO:0000256" key="16">
    <source>
        <dbReference type="SAM" id="MobiDB-lite"/>
    </source>
</evidence>
<dbReference type="PANTHER" id="PTHR15469:SF0">
    <property type="entry name" value="NADH DEHYDROGENASE [UBIQUINONE] 1 BETA SUBCOMPLEX SUBUNIT 4"/>
    <property type="match status" value="1"/>
</dbReference>
<evidence type="ECO:0000256" key="12">
    <source>
        <dbReference type="ARBA" id="ARBA00023128"/>
    </source>
</evidence>
<keyword evidence="6" id="KW-0813">Transport</keyword>
<comment type="subcellular location">
    <subcellularLocation>
        <location evidence="2">Mitochondrion inner membrane</location>
        <topology evidence="2">Single-pass membrane protein</topology>
        <orientation evidence="2">Matrix side</orientation>
    </subcellularLocation>
</comment>
<dbReference type="InterPro" id="IPR009866">
    <property type="entry name" value="NADH_UbQ_OxRdtase_NDUFB4_su"/>
</dbReference>
<feature type="transmembrane region" description="Helical" evidence="17">
    <location>
        <begin position="93"/>
        <end position="111"/>
    </location>
</feature>
<organism evidence="18 19">
    <name type="scientific">Gekko japonicus</name>
    <name type="common">Schlegel's Japanese gecko</name>
    <dbReference type="NCBI Taxonomy" id="146911"/>
    <lineage>
        <taxon>Eukaryota</taxon>
        <taxon>Metazoa</taxon>
        <taxon>Chordata</taxon>
        <taxon>Craniata</taxon>
        <taxon>Vertebrata</taxon>
        <taxon>Euteleostomi</taxon>
        <taxon>Lepidosauria</taxon>
        <taxon>Squamata</taxon>
        <taxon>Bifurcata</taxon>
        <taxon>Gekkota</taxon>
        <taxon>Gekkonidae</taxon>
        <taxon>Gekkoninae</taxon>
        <taxon>Gekko</taxon>
    </lineage>
</organism>
<evidence type="ECO:0000256" key="2">
    <source>
        <dbReference type="ARBA" id="ARBA00004298"/>
    </source>
</evidence>
<dbReference type="GeneID" id="107109292"/>
<evidence type="ECO:0000256" key="14">
    <source>
        <dbReference type="ARBA" id="ARBA00030212"/>
    </source>
</evidence>
<sequence>MAASSSSGSGFTYRPAPLAPLPPQLDPAYYDSSPEKRRAEAERLAIRARLKRQYLLQLSDPRRTQPIEDIAVTQWTYAKANALPHFRVNPKTSFLGAVFGIAPLAFWWYVFKTERVSRNMQSQRATGYLLVLVDSCGHLVEKEMHSADIWRHMKTSPTTFTAIISKHF</sequence>
<evidence type="ECO:0000256" key="7">
    <source>
        <dbReference type="ARBA" id="ARBA00022660"/>
    </source>
</evidence>
<evidence type="ECO:0000256" key="9">
    <source>
        <dbReference type="ARBA" id="ARBA00022792"/>
    </source>
</evidence>
<evidence type="ECO:0000256" key="6">
    <source>
        <dbReference type="ARBA" id="ARBA00022448"/>
    </source>
</evidence>
<gene>
    <name evidence="19" type="primary">LOC107109292</name>
</gene>
<evidence type="ECO:0000256" key="4">
    <source>
        <dbReference type="ARBA" id="ARBA00011533"/>
    </source>
</evidence>
<evidence type="ECO:0000256" key="13">
    <source>
        <dbReference type="ARBA" id="ARBA00023136"/>
    </source>
</evidence>
<feature type="compositionally biased region" description="Polar residues" evidence="16">
    <location>
        <begin position="1"/>
        <end position="10"/>
    </location>
</feature>
<evidence type="ECO:0000256" key="17">
    <source>
        <dbReference type="SAM" id="Phobius"/>
    </source>
</evidence>
<dbReference type="PANTHER" id="PTHR15469">
    <property type="entry name" value="NADH-UBIQUINONE OXIDOREDUCTASE B15 SUBUNIT"/>
    <property type="match status" value="1"/>
</dbReference>
<keyword evidence="7" id="KW-0679">Respiratory chain</keyword>
<comment type="similarity">
    <text evidence="3">Belongs to the complex I NDUFB4 subunit family.</text>
</comment>
<name>A0ABM1JV90_GEKJA</name>
<keyword evidence="18" id="KW-1185">Reference proteome</keyword>
<evidence type="ECO:0000256" key="3">
    <source>
        <dbReference type="ARBA" id="ARBA00007260"/>
    </source>
</evidence>
<keyword evidence="10" id="KW-0249">Electron transport</keyword>
<keyword evidence="12" id="KW-0496">Mitochondrion</keyword>
<proteinExistence type="inferred from homology"/>
<comment type="subunit">
    <text evidence="4">Complex I is composed of 45 different subunits.</text>
</comment>
<keyword evidence="9" id="KW-0999">Mitochondrion inner membrane</keyword>
<evidence type="ECO:0000313" key="18">
    <source>
        <dbReference type="Proteomes" id="UP000694871"/>
    </source>
</evidence>
<evidence type="ECO:0000256" key="1">
    <source>
        <dbReference type="ARBA" id="ARBA00003195"/>
    </source>
</evidence>
<keyword evidence="8 17" id="KW-0812">Transmembrane</keyword>
<dbReference type="Pfam" id="PF07225">
    <property type="entry name" value="NDUF_B4"/>
    <property type="match status" value="1"/>
</dbReference>
<evidence type="ECO:0000256" key="15">
    <source>
        <dbReference type="ARBA" id="ARBA00030987"/>
    </source>
</evidence>
<dbReference type="Proteomes" id="UP000694871">
    <property type="component" value="Unplaced"/>
</dbReference>
<evidence type="ECO:0000256" key="8">
    <source>
        <dbReference type="ARBA" id="ARBA00022692"/>
    </source>
</evidence>
<dbReference type="RefSeq" id="XP_015265377.1">
    <property type="nucleotide sequence ID" value="XM_015409891.1"/>
</dbReference>
<evidence type="ECO:0000313" key="19">
    <source>
        <dbReference type="RefSeq" id="XP_015265377.1"/>
    </source>
</evidence>
<evidence type="ECO:0000256" key="11">
    <source>
        <dbReference type="ARBA" id="ARBA00022989"/>
    </source>
</evidence>
<accession>A0ABM1JV90</accession>
<keyword evidence="13 17" id="KW-0472">Membrane</keyword>
<evidence type="ECO:0000256" key="5">
    <source>
        <dbReference type="ARBA" id="ARBA00018681"/>
    </source>
</evidence>
<keyword evidence="11 17" id="KW-1133">Transmembrane helix</keyword>